<comment type="similarity">
    <text evidence="1">Belongs to the leucine-binding protein family.</text>
</comment>
<feature type="domain" description="Leucine-binding protein" evidence="4">
    <location>
        <begin position="20"/>
        <end position="366"/>
    </location>
</feature>
<feature type="signal peptide" evidence="3">
    <location>
        <begin position="1"/>
        <end position="19"/>
    </location>
</feature>
<evidence type="ECO:0000256" key="2">
    <source>
        <dbReference type="ARBA" id="ARBA00022729"/>
    </source>
</evidence>
<evidence type="ECO:0000313" key="5">
    <source>
        <dbReference type="EMBL" id="QKJ65869.1"/>
    </source>
</evidence>
<keyword evidence="2 3" id="KW-0732">Signal</keyword>
<dbReference type="Gene3D" id="3.40.50.2300">
    <property type="match status" value="2"/>
</dbReference>
<dbReference type="InterPro" id="IPR028081">
    <property type="entry name" value="Leu-bd"/>
</dbReference>
<name>A0A6M8SSN1_9NEIS</name>
<evidence type="ECO:0000256" key="1">
    <source>
        <dbReference type="ARBA" id="ARBA00010062"/>
    </source>
</evidence>
<dbReference type="EMBL" id="CP054143">
    <property type="protein sequence ID" value="QKJ65869.1"/>
    <property type="molecule type" value="Genomic_DNA"/>
</dbReference>
<dbReference type="RefSeq" id="WP_173532377.1">
    <property type="nucleotide sequence ID" value="NZ_CP054143.1"/>
</dbReference>
<feature type="chain" id="PRO_5027027262" evidence="3">
    <location>
        <begin position="20"/>
        <end position="384"/>
    </location>
</feature>
<dbReference type="KEGG" id="dee:HQN60_03510"/>
<evidence type="ECO:0000256" key="3">
    <source>
        <dbReference type="SAM" id="SignalP"/>
    </source>
</evidence>
<proteinExistence type="inferred from homology"/>
<reference evidence="5 6" key="1">
    <citation type="submission" date="2020-05" db="EMBL/GenBank/DDBJ databases">
        <title>Complete genome sequence of Deefgea sp. D17.</title>
        <authorList>
            <person name="Bae J.-W."/>
            <person name="Han J.E."/>
        </authorList>
    </citation>
    <scope>NUCLEOTIDE SEQUENCE [LARGE SCALE GENOMIC DNA]</scope>
    <source>
        <strain evidence="5 6">D17</strain>
    </source>
</reference>
<dbReference type="AlphaFoldDB" id="A0A6M8SSN1"/>
<dbReference type="Pfam" id="PF13458">
    <property type="entry name" value="Peripla_BP_6"/>
    <property type="match status" value="1"/>
</dbReference>
<dbReference type="PANTHER" id="PTHR47235:SF1">
    <property type="entry name" value="BLR6548 PROTEIN"/>
    <property type="match status" value="1"/>
</dbReference>
<dbReference type="SUPFAM" id="SSF53822">
    <property type="entry name" value="Periplasmic binding protein-like I"/>
    <property type="match status" value="1"/>
</dbReference>
<dbReference type="PANTHER" id="PTHR47235">
    <property type="entry name" value="BLR6548 PROTEIN"/>
    <property type="match status" value="1"/>
</dbReference>
<evidence type="ECO:0000259" key="4">
    <source>
        <dbReference type="Pfam" id="PF13458"/>
    </source>
</evidence>
<accession>A0A6M8SSN1</accession>
<protein>
    <submittedName>
        <fullName evidence="5">ABC transporter substrate-binding protein</fullName>
    </submittedName>
</protein>
<gene>
    <name evidence="5" type="ORF">HQN60_03510</name>
</gene>
<dbReference type="Proteomes" id="UP000504844">
    <property type="component" value="Chromosome"/>
</dbReference>
<keyword evidence="6" id="KW-1185">Reference proteome</keyword>
<dbReference type="CDD" id="cd06326">
    <property type="entry name" value="PBP1_ABC_ligand_binding-like"/>
    <property type="match status" value="1"/>
</dbReference>
<sequence>MLKKLIISASLSIASFANAEIVIGQSVPTTGIAAETGKAIALGASLYFNSINGRGGINGELINHLVRDDAYDAQRTLKNTQDFIEKENAVALISYFGTSGISELIKTKTLDNSGIPLVGIHSGAESIRSANNLFIFNTRSSFNQETDRLIKLLAGNLGVTKIAVVAEKGELGVAGVAALKASLAKNQLKLVGEAWYDHKSGDTNKAAQELAKINPEAIIVVALSKPAASFVQQYKEKGGTSQLYSLSPVQFEEVAKTIGKKGAHGLGISQVYPYPYNTRSKLIQEFQAAVFNEMGTGSGKEESLSAIANYPSYAMLEGYISARLIVEAIKRAGKNPTRSAIYNALTTMKKYDLGGFTIDYSDKNRNGTSFGEITMMSPTGALSR</sequence>
<evidence type="ECO:0000313" key="6">
    <source>
        <dbReference type="Proteomes" id="UP000504844"/>
    </source>
</evidence>
<organism evidence="5 6">
    <name type="scientific">Deefgea piscis</name>
    <dbReference type="NCBI Taxonomy" id="2739061"/>
    <lineage>
        <taxon>Bacteria</taxon>
        <taxon>Pseudomonadati</taxon>
        <taxon>Pseudomonadota</taxon>
        <taxon>Betaproteobacteria</taxon>
        <taxon>Neisseriales</taxon>
        <taxon>Chitinibacteraceae</taxon>
        <taxon>Deefgea</taxon>
    </lineage>
</organism>
<dbReference type="InterPro" id="IPR028082">
    <property type="entry name" value="Peripla_BP_I"/>
</dbReference>